<evidence type="ECO:0008006" key="2">
    <source>
        <dbReference type="Google" id="ProtNLM"/>
    </source>
</evidence>
<proteinExistence type="predicted"/>
<evidence type="ECO:0000313" key="1">
    <source>
        <dbReference type="EMBL" id="WTZ07144.1"/>
    </source>
</evidence>
<name>A0AAU3HQF4_9ACTN</name>
<reference evidence="1" key="1">
    <citation type="submission" date="2022-10" db="EMBL/GenBank/DDBJ databases">
        <title>The complete genomes of actinobacterial strains from the NBC collection.</title>
        <authorList>
            <person name="Joergensen T.S."/>
            <person name="Alvarez Arevalo M."/>
            <person name="Sterndorff E.B."/>
            <person name="Faurdal D."/>
            <person name="Vuksanovic O."/>
            <person name="Mourched A.-S."/>
            <person name="Charusanti P."/>
            <person name="Shaw S."/>
            <person name="Blin K."/>
            <person name="Weber T."/>
        </authorList>
    </citation>
    <scope>NUCLEOTIDE SEQUENCE</scope>
    <source>
        <strain evidence="1">NBC_01393</strain>
    </source>
</reference>
<protein>
    <recommendedName>
        <fullName evidence="2">DUF2283 domain-containing protein</fullName>
    </recommendedName>
</protein>
<gene>
    <name evidence="1" type="ORF">OG699_03525</name>
</gene>
<sequence length="41" mass="4483">MVEQPVEDGGLDLLIYDEQGRLVDVSYAPVELMDAAAIEAF</sequence>
<dbReference type="EMBL" id="CP109546">
    <property type="protein sequence ID" value="WTZ07144.1"/>
    <property type="molecule type" value="Genomic_DNA"/>
</dbReference>
<accession>A0AAU3HQF4</accession>
<dbReference type="AlphaFoldDB" id="A0AAU3HQF4"/>
<organism evidence="1">
    <name type="scientific">Streptomyces sp. NBC_01393</name>
    <dbReference type="NCBI Taxonomy" id="2903851"/>
    <lineage>
        <taxon>Bacteria</taxon>
        <taxon>Bacillati</taxon>
        <taxon>Actinomycetota</taxon>
        <taxon>Actinomycetes</taxon>
        <taxon>Kitasatosporales</taxon>
        <taxon>Streptomycetaceae</taxon>
        <taxon>Streptomyces</taxon>
    </lineage>
</organism>